<dbReference type="GO" id="GO:0006325">
    <property type="term" value="P:chromatin organization"/>
    <property type="evidence" value="ECO:0007669"/>
    <property type="project" value="UniProtKB-KW"/>
</dbReference>
<dbReference type="InterPro" id="IPR015134">
    <property type="entry name" value="MEF2-bd"/>
</dbReference>
<feature type="compositionally biased region" description="Polar residues" evidence="9">
    <location>
        <begin position="1974"/>
        <end position="1993"/>
    </location>
</feature>
<organism evidence="11 12">
    <name type="scientific">Hemibagrus guttatus</name>
    <dbReference type="NCBI Taxonomy" id="175788"/>
    <lineage>
        <taxon>Eukaryota</taxon>
        <taxon>Metazoa</taxon>
        <taxon>Chordata</taxon>
        <taxon>Craniata</taxon>
        <taxon>Vertebrata</taxon>
        <taxon>Euteleostomi</taxon>
        <taxon>Actinopterygii</taxon>
        <taxon>Neopterygii</taxon>
        <taxon>Teleostei</taxon>
        <taxon>Ostariophysi</taxon>
        <taxon>Siluriformes</taxon>
        <taxon>Bagridae</taxon>
        <taxon>Hemibagrus</taxon>
    </lineage>
</organism>
<evidence type="ECO:0000256" key="3">
    <source>
        <dbReference type="ARBA" id="ARBA00022737"/>
    </source>
</evidence>
<evidence type="ECO:0000256" key="6">
    <source>
        <dbReference type="ARBA" id="ARBA00023242"/>
    </source>
</evidence>
<feature type="region of interest" description="Disordered" evidence="9">
    <location>
        <begin position="1477"/>
        <end position="1510"/>
    </location>
</feature>
<dbReference type="EMBL" id="JAUCMX010000007">
    <property type="protein sequence ID" value="KAK3540198.1"/>
    <property type="molecule type" value="Genomic_DNA"/>
</dbReference>
<feature type="compositionally biased region" description="Basic and acidic residues" evidence="9">
    <location>
        <begin position="1479"/>
        <end position="1494"/>
    </location>
</feature>
<accession>A0AAE0R2T1</accession>
<dbReference type="Gene3D" id="1.25.40.10">
    <property type="entry name" value="Tetratricopeptide repeat domain"/>
    <property type="match status" value="1"/>
</dbReference>
<evidence type="ECO:0000313" key="11">
    <source>
        <dbReference type="EMBL" id="KAK3540198.1"/>
    </source>
</evidence>
<protein>
    <recommendedName>
        <fullName evidence="7">Calcineurin-binding protein cabin-1</fullName>
    </recommendedName>
    <alternativeName>
        <fullName evidence="8">Calcineurin inhibitor</fullName>
    </alternativeName>
</protein>
<dbReference type="InterPro" id="IPR033053">
    <property type="entry name" value="Hir3/CABIN1"/>
</dbReference>
<dbReference type="Proteomes" id="UP001274896">
    <property type="component" value="Unassembled WGS sequence"/>
</dbReference>
<keyword evidence="3" id="KW-0677">Repeat</keyword>
<evidence type="ECO:0000256" key="2">
    <source>
        <dbReference type="ARBA" id="ARBA00022553"/>
    </source>
</evidence>
<evidence type="ECO:0000313" key="12">
    <source>
        <dbReference type="Proteomes" id="UP001274896"/>
    </source>
</evidence>
<feature type="compositionally biased region" description="Polar residues" evidence="9">
    <location>
        <begin position="1630"/>
        <end position="1648"/>
    </location>
</feature>
<feature type="region of interest" description="Disordered" evidence="9">
    <location>
        <begin position="358"/>
        <end position="424"/>
    </location>
</feature>
<feature type="compositionally biased region" description="Polar residues" evidence="9">
    <location>
        <begin position="2188"/>
        <end position="2200"/>
    </location>
</feature>
<keyword evidence="5" id="KW-0156">Chromatin regulator</keyword>
<keyword evidence="4" id="KW-0802">TPR repeat</keyword>
<feature type="region of interest" description="Disordered" evidence="9">
    <location>
        <begin position="1863"/>
        <end position="2008"/>
    </location>
</feature>
<sequence>MFYRNCLRVDSCDVPQHLKKMVRYTLPELKRISSCDEHAVYDVSSLVSQIRIAALNAASETADEHEDHFRSTKPSQTKEAQEAEAFALYHRALDLQKHDKFEESAKAYHELLKTPLLKEAVVSEAEKVGLKHPGLMLKYSTYKNLASLAVLRDDLDTATDFYVEAVMLDSTDVNMWYKLGQVALRRVSIPLARHAFEVGLRCNPDHWPCLDSLITVLYTLSDYSCCLYYICKALEKDIGYTKGWVLKEKIFEEQPCLRRDSMKLFSKLDMTMHCSEADEEEAHSIVEEALELRRQRQAKLARPPLQDLQLVEPIKRFTWKSVGESFLAMYKHQNECLVPRPDFSRRIDLTMYRDPDCILQTPSDASHAQTAPATESPQSSTSAPPPEPLPPPPADSSSPSASQSMPSECPLQPQAQSSSNLGQQQVCENPMEVCTAATSTTVASITAATVFNGTTTGSTTTTTAAAVPAIAVPAIAVPAVAAPAVAAPAIAAPAVAAPAVAAPAVAAPAVAAPAVAASSNTAVPSSVIDLINKDVPTVLDSPLNDKAKKATKRKRTIEDCGEMAKRRSARVRNTKSKKEEKIDFQELLHKLLPTWLKKFDVDEDDESLSNVDTQCEVKPSSKPSQGTGLNLLDYISSPEKEHEEVHSFLLANMANGGILELLMRYLKAVGQKFLEEWPSGLSGVVMEIYNCWRRHSAGLPNPLLRDSNNQHIKEMMMMSLSCMEMQLEQWVLTKGKNSSQRRSMSGHGSDHNEQGSQESRFLTDLYMLIMASSQADIFERDWLSFAVRVHWLKALHLTFQGDMEEALERYDVCVGLLKSQPHTSDADKISINMPNLCVDSSISVEEIEKKLKSLERCQSLEEIQRLFETGDYQSVVRLLQPTLSYGPSSARPKTLEYISSAPERPAQLLLLQSSLLRVKDYIQCLESTEVALNEAMQHINSMLPSSPSAKEEWVATVTAMLRGIEQCITEDPHLFTSAPPSTNLPRLANNLIQLIACSMVLPDDPKEPHFSSMLPWMLLYHLLKLDEAELDCTIRQADDDDDDDDNPLLPPSLMLLNTAHEYLGRRSWCCNSDGVLLKFFVRVLQQKLSEADALPYKEDLEMALEQCFYCLYSYPSKKSKTRYLEEHSAPQVELQWNDALFMFEYFKPKTLPEFDSYKTSTVSADLANLLRRLSGIIPCSDLPTLSIDEVSSYIEGGALKVWIHNHSFSPVYRHSQKELLQLPLWSMRCTPLLADYHFKNKEQAKAIKFYMHDICVCPNRFDSWAGMALARATRIQDKLNSNELKSDGPVWKHSLAVLTCFKRALEINSSNLSLWIEYGTMSYALHSFASRQLKQWRSEMPPDLIKLMEERKDSMLETAYNCFKSTSTCGGDEEEWLIHYMLGKISEKRKLPSKDYLRLYKQSAYFLHEEAARYPRKIHYHNPPDLAMEALELFYRTAATILKLLEEEGGKEESKQKDHLDYELFFNMLADAAVGPFARGEEKSMPKTSDKEKVPSLNDEDSHSSSAVTALAAANSTATAVPTVTSLPSDGPAGVTSPPCVVTPLDHDYAKRKKLQQRQGQLQDEQSQDSVAVLSDSSSLQDVFLDPTSSQDSTHKLDSGKCQSFSEDTNTLMKDKAAAVEEPEEKHIDVSSTTLSQESSDTTLSVTSPEIHIPKPLAPDTPTQAPITLFRSAPRRPEPPTPPELLEVPRCLPTGRVEQRKVLVEMCVRALFLCLNRFPQHYKSLYRLAHLYACSKTHKNLQWARDVLLGSSVPWQQLKHMPAQGLFCERNKTNLFNGIWRIPVDEIDRPGSFASHMNRSIVLLLDVLSQLRDHDTLLKISLMLQRTPDQGKKYLRDVDRQVLAKRAFFFTVKVLEDNLDKLTAVSDPSPKPSTSSMGEMTTADVSSRPPATEDAKSSQPAKPCLPDSSTTAVDNTSSGLCQPLAPLSQPALEPGSQNQGTSATSQSREGSSILGEPMELEPGTWTGAPKPGHPQSTSDSVSHEQGTPKSASEGTERRLESARTPELSLEELSISSKQQLMQVQASMAHRGTHTTTTARPNRKRKLLEDVESGKTLLLDAYRVWQQGQKVMTYDLGRIEKIMSETYMLIKQVDEDVALDQAMKFCQIQMATSAQRQNSSDAPATPKFKEHRDIFFPAVSTQCLHTHTQPLPSQEHETKLSKNPRPLHTHSHSHTPSTPTQMYCPPPGQQDQSQPRTTPSQPVAGMAFLPHTDRETTAPEGLAYRQQESHLCQQMKMATVSQSHNTQEWSGHESATCSTHTDMESSDQSKQGDSSRIRTRIPPNMPKLLIPSTATKFPPEITVTPPTPTLLSPKGSISEETKQRLKNVILASQSAANVKKDTLTQPALEVQETSSQESSLDSETDEEDDYMDI</sequence>
<dbReference type="GO" id="GO:0031491">
    <property type="term" value="F:nucleosome binding"/>
    <property type="evidence" value="ECO:0007669"/>
    <property type="project" value="TreeGrafter"/>
</dbReference>
<feature type="compositionally biased region" description="Polar residues" evidence="9">
    <location>
        <begin position="1935"/>
        <end position="1950"/>
    </location>
</feature>
<comment type="subcellular location">
    <subcellularLocation>
        <location evidence="1">Nucleus</location>
    </subcellularLocation>
</comment>
<dbReference type="PANTHER" id="PTHR15502">
    <property type="entry name" value="CALCINEURIN-BINDING PROTEIN CABIN 1-RELATED"/>
    <property type="match status" value="1"/>
</dbReference>
<keyword evidence="2" id="KW-0597">Phosphoprotein</keyword>
<feature type="compositionally biased region" description="Low complexity" evidence="9">
    <location>
        <begin position="1557"/>
        <end position="1585"/>
    </location>
</feature>
<feature type="compositionally biased region" description="Low complexity" evidence="9">
    <location>
        <begin position="395"/>
        <end position="407"/>
    </location>
</feature>
<feature type="compositionally biased region" description="Polar residues" evidence="9">
    <location>
        <begin position="1601"/>
        <end position="1612"/>
    </location>
</feature>
<evidence type="ECO:0000256" key="4">
    <source>
        <dbReference type="ARBA" id="ARBA00022803"/>
    </source>
</evidence>
<evidence type="ECO:0000259" key="10">
    <source>
        <dbReference type="Pfam" id="PF09047"/>
    </source>
</evidence>
<dbReference type="SUPFAM" id="SSF48452">
    <property type="entry name" value="TPR-like"/>
    <property type="match status" value="1"/>
</dbReference>
<name>A0AAE0R2T1_9TELE</name>
<feature type="compositionally biased region" description="Polar residues" evidence="9">
    <location>
        <begin position="413"/>
        <end position="424"/>
    </location>
</feature>
<evidence type="ECO:0000256" key="1">
    <source>
        <dbReference type="ARBA" id="ARBA00004123"/>
    </source>
</evidence>
<feature type="region of interest" description="Disordered" evidence="9">
    <location>
        <begin position="2147"/>
        <end position="2203"/>
    </location>
</feature>
<dbReference type="Pfam" id="PF09047">
    <property type="entry name" value="MEF2_binding"/>
    <property type="match status" value="1"/>
</dbReference>
<feature type="compositionally biased region" description="Acidic residues" evidence="9">
    <location>
        <begin position="2359"/>
        <end position="2372"/>
    </location>
</feature>
<comment type="caution">
    <text evidence="11">The sequence shown here is derived from an EMBL/GenBank/DDBJ whole genome shotgun (WGS) entry which is preliminary data.</text>
</comment>
<evidence type="ECO:0000256" key="7">
    <source>
        <dbReference type="ARBA" id="ARBA00071005"/>
    </source>
</evidence>
<feature type="region of interest" description="Disordered" evidence="9">
    <location>
        <begin position="2241"/>
        <end position="2313"/>
    </location>
</feature>
<dbReference type="CDD" id="cd13839">
    <property type="entry name" value="MEF2_binding"/>
    <property type="match status" value="1"/>
</dbReference>
<feature type="domain" description="Calcineurin-binding protein cabin-1 MEF2-binding" evidence="10">
    <location>
        <begin position="2308"/>
        <end position="2342"/>
    </location>
</feature>
<dbReference type="PANTHER" id="PTHR15502:SF7">
    <property type="entry name" value="CALCINEURIN-BINDING PROTEIN CABIN-1"/>
    <property type="match status" value="1"/>
</dbReference>
<reference evidence="11" key="1">
    <citation type="submission" date="2023-06" db="EMBL/GenBank/DDBJ databases">
        <title>Male Hemibagrus guttatus genome.</title>
        <authorList>
            <person name="Bian C."/>
        </authorList>
    </citation>
    <scope>NUCLEOTIDE SEQUENCE</scope>
    <source>
        <strain evidence="11">Male_cb2023</strain>
        <tissue evidence="11">Muscle</tissue>
    </source>
</reference>
<keyword evidence="12" id="KW-1185">Reference proteome</keyword>
<feature type="compositionally biased region" description="Basic and acidic residues" evidence="9">
    <location>
        <begin position="1613"/>
        <end position="1629"/>
    </location>
</feature>
<evidence type="ECO:0000256" key="5">
    <source>
        <dbReference type="ARBA" id="ARBA00022853"/>
    </source>
</evidence>
<dbReference type="GO" id="GO:0005634">
    <property type="term" value="C:nucleus"/>
    <property type="evidence" value="ECO:0007669"/>
    <property type="project" value="UniProtKB-SubCell"/>
</dbReference>
<proteinExistence type="predicted"/>
<gene>
    <name evidence="11" type="ORF">QTP70_028388</name>
</gene>
<feature type="compositionally biased region" description="Polar residues" evidence="9">
    <location>
        <begin position="1907"/>
        <end position="1920"/>
    </location>
</feature>
<dbReference type="InterPro" id="IPR011990">
    <property type="entry name" value="TPR-like_helical_dom_sf"/>
</dbReference>
<feature type="compositionally biased region" description="Polar residues" evidence="9">
    <location>
        <begin position="360"/>
        <end position="378"/>
    </location>
</feature>
<feature type="compositionally biased region" description="Polar residues" evidence="9">
    <location>
        <begin position="2241"/>
        <end position="2273"/>
    </location>
</feature>
<evidence type="ECO:0000256" key="8">
    <source>
        <dbReference type="ARBA" id="ARBA00078627"/>
    </source>
</evidence>
<feature type="region of interest" description="Disordered" evidence="9">
    <location>
        <begin position="1523"/>
        <end position="1664"/>
    </location>
</feature>
<evidence type="ECO:0000256" key="9">
    <source>
        <dbReference type="SAM" id="MobiDB-lite"/>
    </source>
</evidence>
<feature type="compositionally biased region" description="Pro residues" evidence="9">
    <location>
        <begin position="383"/>
        <end position="394"/>
    </location>
</feature>
<feature type="compositionally biased region" description="Polar residues" evidence="9">
    <location>
        <begin position="1872"/>
        <end position="1885"/>
    </location>
</feature>
<dbReference type="FunFam" id="1.25.40.10:FF:000654">
    <property type="entry name" value="Calcineurin-binding protein 1"/>
    <property type="match status" value="1"/>
</dbReference>
<keyword evidence="6" id="KW-0539">Nucleus</keyword>
<feature type="region of interest" description="Disordered" evidence="9">
    <location>
        <begin position="2339"/>
        <end position="2372"/>
    </location>
</feature>
<feature type="compositionally biased region" description="Basic and acidic residues" evidence="9">
    <location>
        <begin position="1994"/>
        <end position="2003"/>
    </location>
</feature>
<dbReference type="FunFam" id="1.25.40.10:FF:000076">
    <property type="entry name" value="calcineurin-binding protein cabin-1 isoform X1"/>
    <property type="match status" value="1"/>
</dbReference>